<comment type="similarity">
    <text evidence="1">Belongs to the short-chain dehydrogenases/reductases (SDR) family.</text>
</comment>
<dbReference type="InterPro" id="IPR020904">
    <property type="entry name" value="Sc_DH/Rdtase_CS"/>
</dbReference>
<evidence type="ECO:0000256" key="3">
    <source>
        <dbReference type="ARBA" id="ARBA00023002"/>
    </source>
</evidence>
<dbReference type="InterPro" id="IPR036291">
    <property type="entry name" value="NAD(P)-bd_dom_sf"/>
</dbReference>
<accession>A0A0A2WAC3</accession>
<dbReference type="Gene3D" id="3.40.50.720">
    <property type="entry name" value="NAD(P)-binding Rossmann-like Domain"/>
    <property type="match status" value="1"/>
</dbReference>
<dbReference type="GO" id="GO:0019594">
    <property type="term" value="P:mannitol metabolic process"/>
    <property type="evidence" value="ECO:0007669"/>
    <property type="project" value="UniProtKB-ARBA"/>
</dbReference>
<dbReference type="Proteomes" id="UP000030106">
    <property type="component" value="Unassembled WGS sequence"/>
</dbReference>
<dbReference type="AlphaFoldDB" id="A0A0A2WAC3"/>
<comment type="caution">
    <text evidence="5">The sequence shown here is derived from an EMBL/GenBank/DDBJ whole genome shotgun (WGS) entry which is preliminary data.</text>
</comment>
<dbReference type="PANTHER" id="PTHR43008:SF14">
    <property type="entry name" value="DEHYDROGENASE ARBD, PUTATIVE-RELATED"/>
    <property type="match status" value="1"/>
</dbReference>
<evidence type="ECO:0000313" key="5">
    <source>
        <dbReference type="EMBL" id="KGQ09934.1"/>
    </source>
</evidence>
<organism evidence="5 6">
    <name type="scientific">Beauveria bassiana D1-5</name>
    <dbReference type="NCBI Taxonomy" id="1245745"/>
    <lineage>
        <taxon>Eukaryota</taxon>
        <taxon>Fungi</taxon>
        <taxon>Dikarya</taxon>
        <taxon>Ascomycota</taxon>
        <taxon>Pezizomycotina</taxon>
        <taxon>Sordariomycetes</taxon>
        <taxon>Hypocreomycetidae</taxon>
        <taxon>Hypocreales</taxon>
        <taxon>Cordycipitaceae</taxon>
        <taxon>Beauveria</taxon>
    </lineage>
</organism>
<dbReference type="OrthoDB" id="5307821at2759"/>
<evidence type="ECO:0000256" key="1">
    <source>
        <dbReference type="ARBA" id="ARBA00006484"/>
    </source>
</evidence>
<dbReference type="PRINTS" id="PR00081">
    <property type="entry name" value="GDHRDH"/>
</dbReference>
<evidence type="ECO:0000256" key="4">
    <source>
        <dbReference type="SAM" id="MobiDB-lite"/>
    </source>
</evidence>
<sequence length="361" mass="39007">MASRLTPIVRTATRRCAAARMCQSLVALRALHDGPPRRNKPGSHSQTDSDIEIPFPPEDELPSDPVRRAGGQYVKPTLQTFSLDKKVGLVTGGARGLGLVIAQGMVYSGADVALVDMNSKLTQKLGGSFTSADIPTEEEAEKQTKNLVKAFMRENPNAARVPKVTAHFSDVSDPASVDACIAEVIEQHGKIDNLVTSAGFTENYEAVNYPIDRLRKLWAVNIDGTYLFATSVARHLMERKAPGSMVLIGSMSGSIVNVPQPQTPYNVSKAGVRHLASSLAVEWADANIRVNCLSPGYMMTALTAKILDENPELKKKWVSLIPMGKMGDPGDLMGPVIFLLSENSKYVNGIDLRVDGGYTLT</sequence>
<dbReference type="eggNOG" id="KOG0725">
    <property type="taxonomic scope" value="Eukaryota"/>
</dbReference>
<proteinExistence type="inferred from homology"/>
<dbReference type="GO" id="GO:0050664">
    <property type="term" value="F:oxidoreductase activity, acting on NAD(P)H, oxygen as acceptor"/>
    <property type="evidence" value="ECO:0007669"/>
    <property type="project" value="TreeGrafter"/>
</dbReference>
<dbReference type="HOGENOM" id="CLU_010194_1_1_1"/>
<evidence type="ECO:0000313" key="6">
    <source>
        <dbReference type="Proteomes" id="UP000030106"/>
    </source>
</evidence>
<dbReference type="InterPro" id="IPR002347">
    <property type="entry name" value="SDR_fam"/>
</dbReference>
<dbReference type="FunFam" id="3.40.50.720:FF:000090">
    <property type="entry name" value="NADP-dependent mannitol dehydrogenase"/>
    <property type="match status" value="1"/>
</dbReference>
<dbReference type="EMBL" id="ANFO01000386">
    <property type="protein sequence ID" value="KGQ09934.1"/>
    <property type="molecule type" value="Genomic_DNA"/>
</dbReference>
<feature type="region of interest" description="Disordered" evidence="4">
    <location>
        <begin position="32"/>
        <end position="69"/>
    </location>
</feature>
<dbReference type="Pfam" id="PF13561">
    <property type="entry name" value="adh_short_C2"/>
    <property type="match status" value="1"/>
</dbReference>
<dbReference type="SUPFAM" id="SSF51735">
    <property type="entry name" value="NAD(P)-binding Rossmann-fold domains"/>
    <property type="match status" value="1"/>
</dbReference>
<gene>
    <name evidence="5" type="ORF">BBAD15_g4747</name>
</gene>
<reference evidence="5 6" key="1">
    <citation type="submission" date="2012-10" db="EMBL/GenBank/DDBJ databases">
        <title>Genome sequencing and analysis of entomopathogenic fungi Beauveria bassiana D1-5.</title>
        <authorList>
            <person name="Li Q."/>
            <person name="Wang L."/>
            <person name="Zhang Z."/>
            <person name="Wang Q."/>
            <person name="Ren J."/>
            <person name="Wang M."/>
            <person name="Xu W."/>
            <person name="Wang J."/>
            <person name="Lu Y."/>
            <person name="Du Q."/>
            <person name="Sun Z."/>
        </authorList>
    </citation>
    <scope>NUCLEOTIDE SEQUENCE [LARGE SCALE GENOMIC DNA]</scope>
    <source>
        <strain evidence="5 6">D1-5</strain>
    </source>
</reference>
<dbReference type="PANTHER" id="PTHR43008">
    <property type="entry name" value="BENZIL REDUCTASE"/>
    <property type="match status" value="1"/>
</dbReference>
<dbReference type="STRING" id="1245745.A0A0A2WAC3"/>
<keyword evidence="2" id="KW-0521">NADP</keyword>
<keyword evidence="3" id="KW-0560">Oxidoreductase</keyword>
<dbReference type="PRINTS" id="PR00080">
    <property type="entry name" value="SDRFAMILY"/>
</dbReference>
<protein>
    <submittedName>
        <fullName evidence="5">D-arabinitol 2-dehydrogenase</fullName>
    </submittedName>
</protein>
<dbReference type="PROSITE" id="PS00061">
    <property type="entry name" value="ADH_SHORT"/>
    <property type="match status" value="1"/>
</dbReference>
<name>A0A0A2WAC3_BEABA</name>
<dbReference type="GO" id="GO:0050085">
    <property type="term" value="F:mannitol 2-dehydrogenase (NADP+) activity"/>
    <property type="evidence" value="ECO:0007669"/>
    <property type="project" value="UniProtKB-ARBA"/>
</dbReference>
<evidence type="ECO:0000256" key="2">
    <source>
        <dbReference type="ARBA" id="ARBA00022857"/>
    </source>
</evidence>